<dbReference type="PANTHER" id="PTHR13587">
    <property type="entry name" value="INTEGRATOR COMPLEX SUBUNIT 3"/>
    <property type="match status" value="1"/>
</dbReference>
<dbReference type="EMBL" id="CAMAPE010000030">
    <property type="protein sequence ID" value="CAH9093243.1"/>
    <property type="molecule type" value="Genomic_DNA"/>
</dbReference>
<feature type="domain" description="Integrator complex subunit 3 N-terminal" evidence="1">
    <location>
        <begin position="1"/>
        <end position="176"/>
    </location>
</feature>
<name>A0A9P1EC00_CUSEU</name>
<proteinExistence type="predicted"/>
<dbReference type="PANTHER" id="PTHR13587:SF7">
    <property type="entry name" value="INTEGRATOR COMPLEX SUBUNIT 3"/>
    <property type="match status" value="1"/>
</dbReference>
<evidence type="ECO:0000313" key="3">
    <source>
        <dbReference type="Proteomes" id="UP001152484"/>
    </source>
</evidence>
<dbReference type="InterPro" id="IPR045334">
    <property type="entry name" value="INTS3"/>
</dbReference>
<evidence type="ECO:0000259" key="1">
    <source>
        <dbReference type="Pfam" id="PF10189"/>
    </source>
</evidence>
<comment type="caution">
    <text evidence="2">The sequence shown here is derived from an EMBL/GenBank/DDBJ whole genome shotgun (WGS) entry which is preliminary data.</text>
</comment>
<keyword evidence="3" id="KW-1185">Reference proteome</keyword>
<organism evidence="2 3">
    <name type="scientific">Cuscuta europaea</name>
    <name type="common">European dodder</name>
    <dbReference type="NCBI Taxonomy" id="41803"/>
    <lineage>
        <taxon>Eukaryota</taxon>
        <taxon>Viridiplantae</taxon>
        <taxon>Streptophyta</taxon>
        <taxon>Embryophyta</taxon>
        <taxon>Tracheophyta</taxon>
        <taxon>Spermatophyta</taxon>
        <taxon>Magnoliopsida</taxon>
        <taxon>eudicotyledons</taxon>
        <taxon>Gunneridae</taxon>
        <taxon>Pentapetalae</taxon>
        <taxon>asterids</taxon>
        <taxon>lamiids</taxon>
        <taxon>Solanales</taxon>
        <taxon>Convolvulaceae</taxon>
        <taxon>Cuscuteae</taxon>
        <taxon>Cuscuta</taxon>
        <taxon>Cuscuta subgen. Cuscuta</taxon>
    </lineage>
</organism>
<protein>
    <recommendedName>
        <fullName evidence="1">Integrator complex subunit 3 N-terminal domain-containing protein</fullName>
    </recommendedName>
</protein>
<dbReference type="Pfam" id="PF10189">
    <property type="entry name" value="Ints3_N"/>
    <property type="match status" value="1"/>
</dbReference>
<dbReference type="GO" id="GO:0005737">
    <property type="term" value="C:cytoplasm"/>
    <property type="evidence" value="ECO:0007669"/>
    <property type="project" value="TreeGrafter"/>
</dbReference>
<evidence type="ECO:0000313" key="2">
    <source>
        <dbReference type="EMBL" id="CAH9093243.1"/>
    </source>
</evidence>
<dbReference type="Proteomes" id="UP001152484">
    <property type="component" value="Unassembled WGS sequence"/>
</dbReference>
<gene>
    <name evidence="2" type="ORF">CEURO_LOCUS12274</name>
</gene>
<reference evidence="2" key="1">
    <citation type="submission" date="2022-07" db="EMBL/GenBank/DDBJ databases">
        <authorList>
            <person name="Macas J."/>
            <person name="Novak P."/>
            <person name="Neumann P."/>
        </authorList>
    </citation>
    <scope>NUCLEOTIDE SEQUENCE</scope>
</reference>
<feature type="non-terminal residue" evidence="2">
    <location>
        <position position="180"/>
    </location>
</feature>
<accession>A0A9P1EC00</accession>
<dbReference type="InterPro" id="IPR019333">
    <property type="entry name" value="INTS3_N"/>
</dbReference>
<dbReference type="AlphaFoldDB" id="A0A9P1EC00"/>
<sequence length="180" mass="21264">MVGILLNKWESLVEEDPLVLTYGLYVFLRLLADHGRLSNDPRLKTLMRLETEFCIRVLREHFGLCLRIGKDLVRLLQDLVHIAEFKSIWKDLLFNPGEFKVNDFKSIAQIYGFRTPSLYFSLRITPEMERNLRFLLTKVKLGNQRRYQVWFAKKFLSSPDRETLLVDIVRFICCTCRSSS</sequence>
<dbReference type="OrthoDB" id="2021145at2759"/>